<dbReference type="InterPro" id="IPR001678">
    <property type="entry name" value="MeTrfase_RsmB-F_NOP2_dom"/>
</dbReference>
<feature type="region of interest" description="Disordered" evidence="6">
    <location>
        <begin position="1"/>
        <end position="43"/>
    </location>
</feature>
<evidence type="ECO:0000256" key="1">
    <source>
        <dbReference type="ARBA" id="ARBA00022603"/>
    </source>
</evidence>
<evidence type="ECO:0000259" key="7">
    <source>
        <dbReference type="PROSITE" id="PS51686"/>
    </source>
</evidence>
<dbReference type="GO" id="GO:0003723">
    <property type="term" value="F:RNA binding"/>
    <property type="evidence" value="ECO:0007669"/>
    <property type="project" value="UniProtKB-UniRule"/>
</dbReference>
<protein>
    <submittedName>
        <fullName evidence="8">RNA (C5-cytosine) methyltransferase</fullName>
    </submittedName>
</protein>
<keyword evidence="9" id="KW-1185">Reference proteome</keyword>
<dbReference type="InterPro" id="IPR023267">
    <property type="entry name" value="RCMT"/>
</dbReference>
<dbReference type="PANTHER" id="PTHR22807">
    <property type="entry name" value="NOP2 YEAST -RELATED NOL1/NOP2/FMU SUN DOMAIN-CONTAINING"/>
    <property type="match status" value="1"/>
</dbReference>
<keyword evidence="3 5" id="KW-0949">S-adenosyl-L-methionine</keyword>
<dbReference type="RefSeq" id="XP_003081265.2">
    <property type="nucleotide sequence ID" value="XM_003081217.2"/>
</dbReference>
<dbReference type="GO" id="GO:0001510">
    <property type="term" value="P:RNA methylation"/>
    <property type="evidence" value="ECO:0007669"/>
    <property type="project" value="InterPro"/>
</dbReference>
<evidence type="ECO:0000313" key="9">
    <source>
        <dbReference type="Proteomes" id="UP000009170"/>
    </source>
</evidence>
<organism evidence="8 9">
    <name type="scientific">Ostreococcus tauri</name>
    <name type="common">Marine green alga</name>
    <dbReference type="NCBI Taxonomy" id="70448"/>
    <lineage>
        <taxon>Eukaryota</taxon>
        <taxon>Viridiplantae</taxon>
        <taxon>Chlorophyta</taxon>
        <taxon>Mamiellophyceae</taxon>
        <taxon>Mamiellales</taxon>
        <taxon>Bathycoccaceae</taxon>
        <taxon>Ostreococcus</taxon>
    </lineage>
</organism>
<comment type="similarity">
    <text evidence="5">Belongs to the class I-like SAM-binding methyltransferase superfamily. RsmB/NOP family.</text>
</comment>
<dbReference type="InterPro" id="IPR049560">
    <property type="entry name" value="MeTrfase_RsmB-F_NOP2_cat"/>
</dbReference>
<dbReference type="PANTHER" id="PTHR22807:SF53">
    <property type="entry name" value="RIBOSOMAL RNA SMALL SUBUNIT METHYLTRANSFERASE B-RELATED"/>
    <property type="match status" value="1"/>
</dbReference>
<evidence type="ECO:0000256" key="4">
    <source>
        <dbReference type="ARBA" id="ARBA00022884"/>
    </source>
</evidence>
<feature type="binding site" evidence="5">
    <location>
        <position position="386"/>
    </location>
    <ligand>
        <name>S-adenosyl-L-methionine</name>
        <dbReference type="ChEBI" id="CHEBI:59789"/>
    </ligand>
</feature>
<sequence>MSKSDANWRRRATTRQCAMRARARDGRRTARWTVRSSAPGRRRRVLAPTRATRANVDDEAVRWDVVRRRAETVVNKALNGADAAKALRKALRGELNNEERRAIARCALGCEVWRIRLAAERASALRSETGDVLATYGRFDRNDAAGALVFTYWLRDRGGSGPTPGKEEMFRMYGDGVDACAAATEEDTVEWSTDGAMKISELSAIPVPLAEMFVRDYGDDEALRLARAMNEPGPVMCRANVARCSVEECAERLEQDGLKIAPARFATHAFALVNGAPANGGIFGVNAWREGWFEVQDEGSQLIVAALEAKAGERVLDACAGNGGKTLAIAAEMKFGEVCVFDIDRRRLAHLEANAERAGSRDMVTTVQGTSLQDLAPQSFDAVLVDAPCSSVGALRRTPSLRHMHDDPNELAKIQLGILREAAALVKPGGRLVYATCSVLSFENHEVVRAFESEFADIYEPLPFDDAFIAASRERDREHERSLLPHLHGTDGFFIARFRNRSNF</sequence>
<comment type="caution">
    <text evidence="8">The sequence shown here is derived from an EMBL/GenBank/DDBJ whole genome shotgun (WGS) entry which is preliminary data.</text>
</comment>
<reference evidence="9" key="1">
    <citation type="journal article" date="2006" name="Proc. Natl. Acad. Sci. U.S.A.">
        <title>Genome analysis of the smallest free-living eukaryote Ostreococcus tauri unveils many unique features.</title>
        <authorList>
            <person name="Derelle E."/>
            <person name="Ferraz C."/>
            <person name="Rombauts S."/>
            <person name="Rouze P."/>
            <person name="Worden A.Z."/>
            <person name="Robbens S."/>
            <person name="Partensky F."/>
            <person name="Degroeve S."/>
            <person name="Echeynie S."/>
            <person name="Cooke R."/>
            <person name="Saeys Y."/>
            <person name="Wuyts J."/>
            <person name="Jabbari K."/>
            <person name="Bowler C."/>
            <person name="Panaud O."/>
            <person name="Piegu B."/>
            <person name="Ball S.G."/>
            <person name="Ral J.-P."/>
            <person name="Bouget F.-Y."/>
            <person name="Piganeau G."/>
            <person name="De Baets B."/>
            <person name="Picard A."/>
            <person name="Delseny M."/>
            <person name="Demaille J."/>
            <person name="Van de Peer Y."/>
            <person name="Moreau H."/>
        </authorList>
    </citation>
    <scope>NUCLEOTIDE SEQUENCE [LARGE SCALE GENOMIC DNA]</scope>
    <source>
        <strain evidence="9">OTTH 0595 / CCAP 157/2 / RCC745</strain>
    </source>
</reference>
<accession>A0A090MAG6</accession>
<gene>
    <name evidence="8" type="ORF">OT_ostta09g02730</name>
</gene>
<evidence type="ECO:0000256" key="2">
    <source>
        <dbReference type="ARBA" id="ARBA00022679"/>
    </source>
</evidence>
<dbReference type="Gene3D" id="3.40.50.150">
    <property type="entry name" value="Vaccinia Virus protein VP39"/>
    <property type="match status" value="1"/>
</dbReference>
<dbReference type="SUPFAM" id="SSF53335">
    <property type="entry name" value="S-adenosyl-L-methionine-dependent methyltransferases"/>
    <property type="match status" value="1"/>
</dbReference>
<proteinExistence type="inferred from homology"/>
<evidence type="ECO:0000313" key="8">
    <source>
        <dbReference type="EMBL" id="CEF99099.1"/>
    </source>
</evidence>
<comment type="caution">
    <text evidence="5">Lacks conserved residue(s) required for the propagation of feature annotation.</text>
</comment>
<dbReference type="PRINTS" id="PR02008">
    <property type="entry name" value="RCMTFAMILY"/>
</dbReference>
<evidence type="ECO:0000256" key="3">
    <source>
        <dbReference type="ARBA" id="ARBA00022691"/>
    </source>
</evidence>
<dbReference type="InParanoid" id="A0A090MAG6"/>
<dbReference type="Proteomes" id="UP000009170">
    <property type="component" value="Unassembled WGS sequence"/>
</dbReference>
<dbReference type="Pfam" id="PF01189">
    <property type="entry name" value="Methyltr_RsmB-F"/>
    <property type="match status" value="1"/>
</dbReference>
<dbReference type="PROSITE" id="PS51686">
    <property type="entry name" value="SAM_MT_RSMB_NOP"/>
    <property type="match status" value="1"/>
</dbReference>
<dbReference type="GeneID" id="9831690"/>
<dbReference type="AlphaFoldDB" id="A0A090MAG6"/>
<dbReference type="Pfam" id="PF22458">
    <property type="entry name" value="RsmF-B_ferredox"/>
    <property type="match status" value="1"/>
</dbReference>
<dbReference type="InterPro" id="IPR029063">
    <property type="entry name" value="SAM-dependent_MTases_sf"/>
</dbReference>
<dbReference type="KEGG" id="ota:OT_ostta09g02730"/>
<feature type="binding site" evidence="5">
    <location>
        <position position="342"/>
    </location>
    <ligand>
        <name>S-adenosyl-L-methionine</name>
        <dbReference type="ChEBI" id="CHEBI:59789"/>
    </ligand>
</feature>
<dbReference type="CDD" id="cd02440">
    <property type="entry name" value="AdoMet_MTases"/>
    <property type="match status" value="1"/>
</dbReference>
<feature type="domain" description="SAM-dependent MTase RsmB/NOP-type" evidence="7">
    <location>
        <begin position="225"/>
        <end position="501"/>
    </location>
</feature>
<dbReference type="OrthoDB" id="4418812at2759"/>
<feature type="active site" description="Nucleophile" evidence="5">
    <location>
        <position position="437"/>
    </location>
</feature>
<keyword evidence="4 5" id="KW-0694">RNA-binding</keyword>
<keyword evidence="2 5" id="KW-0808">Transferase</keyword>
<name>A0A090MAG6_OSTTA</name>
<evidence type="ECO:0000256" key="5">
    <source>
        <dbReference type="PROSITE-ProRule" id="PRU01023"/>
    </source>
</evidence>
<dbReference type="GO" id="GO:0008173">
    <property type="term" value="F:RNA methyltransferase activity"/>
    <property type="evidence" value="ECO:0007669"/>
    <property type="project" value="InterPro"/>
</dbReference>
<dbReference type="InterPro" id="IPR054728">
    <property type="entry name" value="RsmB-like_ferredoxin"/>
</dbReference>
<dbReference type="EMBL" id="CAID01000009">
    <property type="protein sequence ID" value="CEF99099.1"/>
    <property type="molecule type" value="Genomic_DNA"/>
</dbReference>
<reference evidence="8 9" key="2">
    <citation type="journal article" date="2014" name="BMC Genomics">
        <title>An improved genome of the model marine alga Ostreococcus tauri unfolds by assessing Illumina de novo assemblies.</title>
        <authorList>
            <person name="Blanc-Mathieu R."/>
            <person name="Verhelst B."/>
            <person name="Derelle E."/>
            <person name="Rombauts S."/>
            <person name="Bouget F.Y."/>
            <person name="Carre I."/>
            <person name="Chateau A."/>
            <person name="Eyre-Walker A."/>
            <person name="Grimsley N."/>
            <person name="Moreau H."/>
            <person name="Piegu B."/>
            <person name="Rivals E."/>
            <person name="Schackwitz W."/>
            <person name="Van de Peer Y."/>
            <person name="Piganeau G."/>
        </authorList>
    </citation>
    <scope>NUCLEOTIDE SEQUENCE [LARGE SCALE GENOMIC DNA]</scope>
    <source>
        <strain evidence="9">OTTH 0595 / CCAP 157/2 / RCC745</strain>
    </source>
</reference>
<dbReference type="STRING" id="70448.A0A090MAG6"/>
<keyword evidence="1 5" id="KW-0489">Methyltransferase</keyword>
<evidence type="ECO:0000256" key="6">
    <source>
        <dbReference type="SAM" id="MobiDB-lite"/>
    </source>
</evidence>